<organism evidence="3 4">
    <name type="scientific">Rhizobium leguminosarum bv. trifolii (strain WSM1325)</name>
    <dbReference type="NCBI Taxonomy" id="395491"/>
    <lineage>
        <taxon>Bacteria</taxon>
        <taxon>Pseudomonadati</taxon>
        <taxon>Pseudomonadota</taxon>
        <taxon>Alphaproteobacteria</taxon>
        <taxon>Hyphomicrobiales</taxon>
        <taxon>Rhizobiaceae</taxon>
        <taxon>Rhizobium/Agrobacterium group</taxon>
        <taxon>Rhizobium</taxon>
    </lineage>
</organism>
<reference evidence="3 4" key="1">
    <citation type="journal article" date="2010" name="Stand. Genomic Sci.">
        <title>Complete genome sequence of Rhizobium leguminosarum bv. trifolii strain WSM1325, an effective microsymbiont of annual Mediterranean clovers.</title>
        <authorList>
            <person name="Reeve W."/>
            <person name="O'Hara G."/>
            <person name="Chain P."/>
            <person name="Ardley J."/>
            <person name="Brau L."/>
            <person name="Nandesena K."/>
            <person name="Tiwari R."/>
            <person name="Copeland A."/>
            <person name="Nolan M."/>
            <person name="Han C."/>
            <person name="Brettin T."/>
            <person name="Land M."/>
            <person name="Ovchinikova G."/>
            <person name="Ivanova N."/>
            <person name="Mavromatis K."/>
            <person name="Markowitz V."/>
            <person name="Kyrpides N."/>
            <person name="Melino V."/>
            <person name="Denton M."/>
            <person name="Yates R."/>
            <person name="Howieson J."/>
        </authorList>
    </citation>
    <scope>NUCLEOTIDE SEQUENCE [LARGE SCALE GENOMIC DNA]</scope>
    <source>
        <strain evidence="3 4">WSM1325</strain>
        <plasmid evidence="4">Plasmid pR132505</plasmid>
    </source>
</reference>
<evidence type="ECO:0000256" key="1">
    <source>
        <dbReference type="SAM" id="MobiDB-lite"/>
    </source>
</evidence>
<keyword evidence="2" id="KW-0472">Membrane</keyword>
<evidence type="ECO:0000313" key="4">
    <source>
        <dbReference type="Proteomes" id="UP000002256"/>
    </source>
</evidence>
<sequence length="266" mass="30061">MIPRTSPRDHSRYQRHRRAADARPECGGDRLVRRTTSYIDLHDSSHRLRSSTDCVSFPRDVVDAILRRRSCWYLARILAVVFCHLIATLQISMPLSSPTAARRVDRSVNSMLRLLPSQFHAALHSRHAMSRILREWTSRSSIRGKTDKGAERQRILQDLLLLRKSPHFCLLDNMPAVSSTRGSAGQSETRIVIFRTEDHSGRRTLERPPCWPISCRLTSTGCVCSTAPRWPSLCSASHVCCVPRRRGTALRSLAYLCATAAAHPIT</sequence>
<feature type="compositionally biased region" description="Basic and acidic residues" evidence="1">
    <location>
        <begin position="1"/>
        <end position="12"/>
    </location>
</feature>
<keyword evidence="3" id="KW-0614">Plasmid</keyword>
<name>C6BB21_RHILS</name>
<accession>C6BB21</accession>
<keyword evidence="2" id="KW-1133">Transmembrane helix</keyword>
<dbReference type="AlphaFoldDB" id="C6BB21"/>
<dbReference type="Proteomes" id="UP000002256">
    <property type="component" value="Plasmid pR132505"/>
</dbReference>
<dbReference type="KEGG" id="rlg:Rleg_6537"/>
<feature type="region of interest" description="Disordered" evidence="1">
    <location>
        <begin position="1"/>
        <end position="26"/>
    </location>
</feature>
<dbReference type="EMBL" id="CP001627">
    <property type="protein sequence ID" value="ACS61279.1"/>
    <property type="molecule type" value="Genomic_DNA"/>
</dbReference>
<protein>
    <submittedName>
        <fullName evidence="3">Uncharacterized protein</fullName>
    </submittedName>
</protein>
<evidence type="ECO:0000256" key="2">
    <source>
        <dbReference type="SAM" id="Phobius"/>
    </source>
</evidence>
<geneLocation type="plasmid" evidence="3 4">
    <name>pR132505</name>
</geneLocation>
<gene>
    <name evidence="3" type="ordered locus">Rleg_6537</name>
</gene>
<evidence type="ECO:0000313" key="3">
    <source>
        <dbReference type="EMBL" id="ACS61279.1"/>
    </source>
</evidence>
<dbReference type="HOGENOM" id="CLU_1045357_0_0_5"/>
<keyword evidence="2" id="KW-0812">Transmembrane</keyword>
<proteinExistence type="predicted"/>
<feature type="transmembrane region" description="Helical" evidence="2">
    <location>
        <begin position="73"/>
        <end position="93"/>
    </location>
</feature>